<dbReference type="KEGG" id="cip:FZC35_00635"/>
<dbReference type="RefSeq" id="WP_148980739.1">
    <property type="nucleotide sequence ID" value="NZ_CP043315.1"/>
</dbReference>
<reference evidence="1 2" key="1">
    <citation type="submission" date="2019-08" db="EMBL/GenBank/DDBJ databases">
        <title>Highly reduced genomes of protist endosymbionts show evolutionary convergence.</title>
        <authorList>
            <person name="George E."/>
            <person name="Husnik F."/>
            <person name="Tashyreva D."/>
            <person name="Prokopchuk G."/>
            <person name="Horak A."/>
            <person name="Kwong W.K."/>
            <person name="Lukes J."/>
            <person name="Keeling P.J."/>
        </authorList>
    </citation>
    <scope>NUCLEOTIDE SEQUENCE [LARGE SCALE GENOMIC DNA]</scope>
    <source>
        <strain evidence="1">1605</strain>
    </source>
</reference>
<dbReference type="AlphaFoldDB" id="A0A5C0UF51"/>
<protein>
    <submittedName>
        <fullName evidence="1">Uncharacterized protein</fullName>
    </submittedName>
</protein>
<keyword evidence="2" id="KW-1185">Reference proteome</keyword>
<dbReference type="Proteomes" id="UP000325155">
    <property type="component" value="Chromosome"/>
</dbReference>
<evidence type="ECO:0000313" key="2">
    <source>
        <dbReference type="Proteomes" id="UP000325155"/>
    </source>
</evidence>
<name>A0A5C0UF51_9PROT</name>
<sequence length="273" mass="30189">MLNKLQSTILSCAILASMSNINCTFEVMEYSKARESALSSFKDLCQPGTNTININAIMMFLSVTYELKSKLYNTDDVRMSNCTQANAFKLLHMDISEDAIKGGIDQHLGKQIMDEISCSKMEGILDGEPGEVWNIISEGYNGGYAISGESVGALDISKSIPHFLLSIIFNAPIEKLEIGINGFSEMNIIPSGMKIDTLKIDYKFRNDDYDDYICRNIGKRFRKLGSDGASAVVGEPGICDYEKYLKIALKIANAKTTVNFLISAKKSKKFTNT</sequence>
<proteinExistence type="predicted"/>
<dbReference type="EMBL" id="CP043315">
    <property type="protein sequence ID" value="QEK37892.1"/>
    <property type="molecule type" value="Genomic_DNA"/>
</dbReference>
<organism evidence="1 2">
    <name type="scientific">Candidatus Cytomitobacter indipagum</name>
    <dbReference type="NCBI Taxonomy" id="2601575"/>
    <lineage>
        <taxon>Bacteria</taxon>
        <taxon>Pseudomonadati</taxon>
        <taxon>Pseudomonadota</taxon>
        <taxon>Alphaproteobacteria</taxon>
        <taxon>Holosporales</taxon>
        <taxon>Holosporaceae</taxon>
        <taxon>Candidatus Cytomitobacter</taxon>
    </lineage>
</organism>
<evidence type="ECO:0000313" key="1">
    <source>
        <dbReference type="EMBL" id="QEK37892.1"/>
    </source>
</evidence>
<gene>
    <name evidence="1" type="ORF">FZC35_00635</name>
</gene>
<accession>A0A5C0UF51</accession>